<dbReference type="GO" id="GO:0005737">
    <property type="term" value="C:cytoplasm"/>
    <property type="evidence" value="ECO:0007669"/>
    <property type="project" value="UniProtKB-SubCell"/>
</dbReference>
<evidence type="ECO:0000256" key="6">
    <source>
        <dbReference type="ARBA" id="ARBA00011893"/>
    </source>
</evidence>
<evidence type="ECO:0000256" key="5">
    <source>
        <dbReference type="ARBA" id="ARBA00011738"/>
    </source>
</evidence>
<dbReference type="NCBIfam" id="NF002636">
    <property type="entry name" value="PRK02304.1-5"/>
    <property type="match status" value="1"/>
</dbReference>
<evidence type="ECO:0000256" key="3">
    <source>
        <dbReference type="ARBA" id="ARBA00004659"/>
    </source>
</evidence>
<evidence type="ECO:0000256" key="2">
    <source>
        <dbReference type="ARBA" id="ARBA00004496"/>
    </source>
</evidence>
<keyword evidence="8" id="KW-0328">Glycosyltransferase</keyword>
<evidence type="ECO:0000313" key="12">
    <source>
        <dbReference type="EMBL" id="KAL3693984.1"/>
    </source>
</evidence>
<keyword evidence="9" id="KW-0808">Transferase</keyword>
<evidence type="ECO:0000256" key="4">
    <source>
        <dbReference type="ARBA" id="ARBA00008391"/>
    </source>
</evidence>
<dbReference type="AlphaFoldDB" id="A0ABD3HTJ3"/>
<keyword evidence="10" id="KW-0660">Purine salvage</keyword>
<dbReference type="PANTHER" id="PTHR11776">
    <property type="entry name" value="ADENINE PHOSPHORIBOSYLTRANSFERASE"/>
    <property type="match status" value="1"/>
</dbReference>
<dbReference type="GO" id="GO:0003999">
    <property type="term" value="F:adenine phosphoribosyltransferase activity"/>
    <property type="evidence" value="ECO:0007669"/>
    <property type="project" value="UniProtKB-EC"/>
</dbReference>
<comment type="subcellular location">
    <subcellularLocation>
        <location evidence="2">Cytoplasm</location>
    </subcellularLocation>
</comment>
<dbReference type="PANTHER" id="PTHR11776:SF7">
    <property type="entry name" value="PHOSPHORIBOSYLTRANSFERASE DOMAIN-CONTAINING PROTEIN"/>
    <property type="match status" value="1"/>
</dbReference>
<name>A0ABD3HTJ3_9MARC</name>
<comment type="subunit">
    <text evidence="5">Homodimer.</text>
</comment>
<evidence type="ECO:0000256" key="10">
    <source>
        <dbReference type="ARBA" id="ARBA00022726"/>
    </source>
</evidence>
<comment type="catalytic activity">
    <reaction evidence="1">
        <text>AMP + diphosphate = 5-phospho-alpha-D-ribose 1-diphosphate + adenine</text>
        <dbReference type="Rhea" id="RHEA:16609"/>
        <dbReference type="ChEBI" id="CHEBI:16708"/>
        <dbReference type="ChEBI" id="CHEBI:33019"/>
        <dbReference type="ChEBI" id="CHEBI:58017"/>
        <dbReference type="ChEBI" id="CHEBI:456215"/>
        <dbReference type="EC" id="2.4.2.7"/>
    </reaction>
</comment>
<comment type="similarity">
    <text evidence="4">Belongs to the purine/pyrimidine phosphoribosyltransferase family.</text>
</comment>
<dbReference type="NCBIfam" id="TIGR01090">
    <property type="entry name" value="apt"/>
    <property type="match status" value="1"/>
</dbReference>
<dbReference type="Pfam" id="PF00156">
    <property type="entry name" value="Pribosyltran"/>
    <property type="match status" value="1"/>
</dbReference>
<dbReference type="EMBL" id="JBJQOH010000003">
    <property type="protein sequence ID" value="KAL3693984.1"/>
    <property type="molecule type" value="Genomic_DNA"/>
</dbReference>
<evidence type="ECO:0000259" key="11">
    <source>
        <dbReference type="Pfam" id="PF00156"/>
    </source>
</evidence>
<evidence type="ECO:0000256" key="7">
    <source>
        <dbReference type="ARBA" id="ARBA00022490"/>
    </source>
</evidence>
<sequence length="186" mass="20422">MAVNSAPQDDPRLARIKESIHSIPDFPKAGILFRDVTTLLLDHKAFKDTIDIFVERYKHMKIDAVVGIEARGFIFGPPIALGIGAKFVPQRKPKKLPGPVVAEEYTLEYGTDRIEMHEGAVQPGERCLVVDDLIATGGTLAAGIRLVERVGAEVVECACLIELSELKGREKLMGKPLFVLVDFEGE</sequence>
<dbReference type="InterPro" id="IPR050120">
    <property type="entry name" value="Adenine_PRTase"/>
</dbReference>
<comment type="caution">
    <text evidence="12">The sequence shown here is derived from an EMBL/GenBank/DDBJ whole genome shotgun (WGS) entry which is preliminary data.</text>
</comment>
<evidence type="ECO:0000256" key="8">
    <source>
        <dbReference type="ARBA" id="ARBA00022676"/>
    </source>
</evidence>
<evidence type="ECO:0000256" key="9">
    <source>
        <dbReference type="ARBA" id="ARBA00022679"/>
    </source>
</evidence>
<protein>
    <recommendedName>
        <fullName evidence="6">adenine phosphoribosyltransferase</fullName>
        <ecNumber evidence="6">2.4.2.7</ecNumber>
    </recommendedName>
</protein>
<accession>A0ABD3HTJ3</accession>
<dbReference type="GO" id="GO:0006166">
    <property type="term" value="P:purine ribonucleoside salvage"/>
    <property type="evidence" value="ECO:0007669"/>
    <property type="project" value="UniProtKB-KW"/>
</dbReference>
<dbReference type="InterPro" id="IPR029057">
    <property type="entry name" value="PRTase-like"/>
</dbReference>
<evidence type="ECO:0000256" key="1">
    <source>
        <dbReference type="ARBA" id="ARBA00000868"/>
    </source>
</evidence>
<dbReference type="EC" id="2.4.2.7" evidence="6"/>
<gene>
    <name evidence="12" type="ORF">R1sor_007635</name>
</gene>
<dbReference type="InterPro" id="IPR000836">
    <property type="entry name" value="PRTase_dom"/>
</dbReference>
<dbReference type="NCBIfam" id="NF002634">
    <property type="entry name" value="PRK02304.1-3"/>
    <property type="match status" value="1"/>
</dbReference>
<dbReference type="Proteomes" id="UP001633002">
    <property type="component" value="Unassembled WGS sequence"/>
</dbReference>
<feature type="domain" description="Phosphoribosyltransferase" evidence="11">
    <location>
        <begin position="41"/>
        <end position="163"/>
    </location>
</feature>
<evidence type="ECO:0000313" key="13">
    <source>
        <dbReference type="Proteomes" id="UP001633002"/>
    </source>
</evidence>
<dbReference type="CDD" id="cd06223">
    <property type="entry name" value="PRTases_typeI"/>
    <property type="match status" value="1"/>
</dbReference>
<organism evidence="12 13">
    <name type="scientific">Riccia sorocarpa</name>
    <dbReference type="NCBI Taxonomy" id="122646"/>
    <lineage>
        <taxon>Eukaryota</taxon>
        <taxon>Viridiplantae</taxon>
        <taxon>Streptophyta</taxon>
        <taxon>Embryophyta</taxon>
        <taxon>Marchantiophyta</taxon>
        <taxon>Marchantiopsida</taxon>
        <taxon>Marchantiidae</taxon>
        <taxon>Marchantiales</taxon>
        <taxon>Ricciaceae</taxon>
        <taxon>Riccia</taxon>
    </lineage>
</organism>
<reference evidence="12 13" key="1">
    <citation type="submission" date="2024-09" db="EMBL/GenBank/DDBJ databases">
        <title>Chromosome-scale assembly of Riccia sorocarpa.</title>
        <authorList>
            <person name="Paukszto L."/>
        </authorList>
    </citation>
    <scope>NUCLEOTIDE SEQUENCE [LARGE SCALE GENOMIC DNA]</scope>
    <source>
        <strain evidence="12">LP-2024</strain>
        <tissue evidence="12">Aerial parts of the thallus</tissue>
    </source>
</reference>
<keyword evidence="7" id="KW-0963">Cytoplasm</keyword>
<comment type="pathway">
    <text evidence="3">Purine metabolism; AMP biosynthesis via salvage pathway; AMP from adenine: step 1/1.</text>
</comment>
<dbReference type="Gene3D" id="3.40.50.2020">
    <property type="match status" value="1"/>
</dbReference>
<dbReference type="InterPro" id="IPR005764">
    <property type="entry name" value="Ade_phspho_trans"/>
</dbReference>
<dbReference type="SUPFAM" id="SSF53271">
    <property type="entry name" value="PRTase-like"/>
    <property type="match status" value="1"/>
</dbReference>
<proteinExistence type="inferred from homology"/>
<keyword evidence="13" id="KW-1185">Reference proteome</keyword>
<dbReference type="FunFam" id="3.40.50.2020:FF:000022">
    <property type="entry name" value="Adenine phosphoribosyltransferase 1"/>
    <property type="match status" value="1"/>
</dbReference>
<dbReference type="HAMAP" id="MF_00004">
    <property type="entry name" value="Aden_phosphoribosyltr"/>
    <property type="match status" value="1"/>
</dbReference>